<reference evidence="1 2" key="1">
    <citation type="submission" date="2019-09" db="EMBL/GenBank/DDBJ databases">
        <title>H2 Metabolism Revealed by Metagenomic Analysis in Subglacial Sediment of East Antarctica.</title>
        <authorList>
            <person name="Yang Z."/>
            <person name="Zhang Y."/>
            <person name="Lv Y."/>
            <person name="Yan W."/>
            <person name="Xiao X."/>
            <person name="Sun B."/>
            <person name="Ma H."/>
        </authorList>
    </citation>
    <scope>NUCLEOTIDE SEQUENCE [LARGE SCALE GENOMIC DNA]</scope>
    <source>
        <strain evidence="1">Bin2_2</strain>
    </source>
</reference>
<organism evidence="1 2">
    <name type="scientific">Sulfuriferula multivorans</name>
    <dbReference type="NCBI Taxonomy" id="1559896"/>
    <lineage>
        <taxon>Bacteria</taxon>
        <taxon>Pseudomonadati</taxon>
        <taxon>Pseudomonadota</taxon>
        <taxon>Betaproteobacteria</taxon>
        <taxon>Nitrosomonadales</taxon>
        <taxon>Sulfuricellaceae</taxon>
        <taxon>Sulfuriferula</taxon>
    </lineage>
</organism>
<dbReference type="Proteomes" id="UP000483432">
    <property type="component" value="Unassembled WGS sequence"/>
</dbReference>
<evidence type="ECO:0000313" key="1">
    <source>
        <dbReference type="EMBL" id="NDP46824.1"/>
    </source>
</evidence>
<dbReference type="EMBL" id="JAAFGW010000002">
    <property type="protein sequence ID" value="NDP46824.1"/>
    <property type="molecule type" value="Genomic_DNA"/>
</dbReference>
<protein>
    <submittedName>
        <fullName evidence="1">Uncharacterized protein</fullName>
    </submittedName>
</protein>
<evidence type="ECO:0000313" key="2">
    <source>
        <dbReference type="Proteomes" id="UP000483432"/>
    </source>
</evidence>
<name>A0A7C9NYH5_9PROT</name>
<proteinExistence type="predicted"/>
<sequence>MKSVIAANAGNGDHRKMAGDKHTFFHLSPRHNATAGKGTLSYVMDEMQSGMAGVPQQRANCRDLDAYLRLVPGGSQLPGQLP</sequence>
<dbReference type="AlphaFoldDB" id="A0A7C9NYH5"/>
<accession>A0A7C9NYH5</accession>
<gene>
    <name evidence="1" type="ORF">GZ085_00255</name>
</gene>
<comment type="caution">
    <text evidence="1">The sequence shown here is derived from an EMBL/GenBank/DDBJ whole genome shotgun (WGS) entry which is preliminary data.</text>
</comment>